<dbReference type="Proteomes" id="UP001174909">
    <property type="component" value="Unassembled WGS sequence"/>
</dbReference>
<keyword evidence="3" id="KW-1185">Reference proteome</keyword>
<proteinExistence type="predicted"/>
<feature type="non-terminal residue" evidence="2">
    <location>
        <position position="94"/>
    </location>
</feature>
<comment type="caution">
    <text evidence="2">The sequence shown here is derived from an EMBL/GenBank/DDBJ whole genome shotgun (WGS) entry which is preliminary data.</text>
</comment>
<dbReference type="EMBL" id="CASHTH010003728">
    <property type="protein sequence ID" value="CAI8048450.1"/>
    <property type="molecule type" value="Genomic_DNA"/>
</dbReference>
<protein>
    <submittedName>
        <fullName evidence="2">Uncharacterized protein</fullName>
    </submittedName>
</protein>
<organism evidence="2 3">
    <name type="scientific">Geodia barretti</name>
    <name type="common">Barrett's horny sponge</name>
    <dbReference type="NCBI Taxonomy" id="519541"/>
    <lineage>
        <taxon>Eukaryota</taxon>
        <taxon>Metazoa</taxon>
        <taxon>Porifera</taxon>
        <taxon>Demospongiae</taxon>
        <taxon>Heteroscleromorpha</taxon>
        <taxon>Tetractinellida</taxon>
        <taxon>Astrophorina</taxon>
        <taxon>Geodiidae</taxon>
        <taxon>Geodia</taxon>
    </lineage>
</organism>
<dbReference type="AlphaFoldDB" id="A0AA35THM0"/>
<feature type="signal peptide" evidence="1">
    <location>
        <begin position="1"/>
        <end position="22"/>
    </location>
</feature>
<sequence length="94" mass="10154">MSGQQQTLNVVLAAVLISVAACSPPGRAPRRLAPSPDRPISLRELQYSCSVQGWRSCYQMASDLLNVNHSLHLSIASCLSNPNNSAYETRPSSN</sequence>
<accession>A0AA35THM0</accession>
<reference evidence="2" key="1">
    <citation type="submission" date="2023-03" db="EMBL/GenBank/DDBJ databases">
        <authorList>
            <person name="Steffen K."/>
            <person name="Cardenas P."/>
        </authorList>
    </citation>
    <scope>NUCLEOTIDE SEQUENCE</scope>
</reference>
<feature type="chain" id="PRO_5041349975" evidence="1">
    <location>
        <begin position="23"/>
        <end position="94"/>
    </location>
</feature>
<keyword evidence="1" id="KW-0732">Signal</keyword>
<name>A0AA35THM0_GEOBA</name>
<gene>
    <name evidence="2" type="ORF">GBAR_LOCUS26725</name>
</gene>
<evidence type="ECO:0000313" key="2">
    <source>
        <dbReference type="EMBL" id="CAI8048450.1"/>
    </source>
</evidence>
<evidence type="ECO:0000313" key="3">
    <source>
        <dbReference type="Proteomes" id="UP001174909"/>
    </source>
</evidence>
<evidence type="ECO:0000256" key="1">
    <source>
        <dbReference type="SAM" id="SignalP"/>
    </source>
</evidence>